<evidence type="ECO:0000313" key="1">
    <source>
        <dbReference type="EMBL" id="KAG5599730.1"/>
    </source>
</evidence>
<accession>A0A9J5YHG1</accession>
<reference evidence="1 2" key="1">
    <citation type="submission" date="2020-09" db="EMBL/GenBank/DDBJ databases">
        <title>De no assembly of potato wild relative species, Solanum commersonii.</title>
        <authorList>
            <person name="Cho K."/>
        </authorList>
    </citation>
    <scope>NUCLEOTIDE SEQUENCE [LARGE SCALE GENOMIC DNA]</scope>
    <source>
        <strain evidence="1">LZ3.2</strain>
        <tissue evidence="1">Leaf</tissue>
    </source>
</reference>
<dbReference type="EMBL" id="JACXVP010000006">
    <property type="protein sequence ID" value="KAG5599730.1"/>
    <property type="molecule type" value="Genomic_DNA"/>
</dbReference>
<organism evidence="1 2">
    <name type="scientific">Solanum commersonii</name>
    <name type="common">Commerson's wild potato</name>
    <name type="synonym">Commerson's nightshade</name>
    <dbReference type="NCBI Taxonomy" id="4109"/>
    <lineage>
        <taxon>Eukaryota</taxon>
        <taxon>Viridiplantae</taxon>
        <taxon>Streptophyta</taxon>
        <taxon>Embryophyta</taxon>
        <taxon>Tracheophyta</taxon>
        <taxon>Spermatophyta</taxon>
        <taxon>Magnoliopsida</taxon>
        <taxon>eudicotyledons</taxon>
        <taxon>Gunneridae</taxon>
        <taxon>Pentapetalae</taxon>
        <taxon>asterids</taxon>
        <taxon>lamiids</taxon>
        <taxon>Solanales</taxon>
        <taxon>Solanaceae</taxon>
        <taxon>Solanoideae</taxon>
        <taxon>Solaneae</taxon>
        <taxon>Solanum</taxon>
    </lineage>
</organism>
<gene>
    <name evidence="1" type="ORF">H5410_031100</name>
</gene>
<protein>
    <submittedName>
        <fullName evidence="1">Uncharacterized protein</fullName>
    </submittedName>
</protein>
<dbReference type="AlphaFoldDB" id="A0A9J5YHG1"/>
<dbReference type="Proteomes" id="UP000824120">
    <property type="component" value="Chromosome 6"/>
</dbReference>
<keyword evidence="2" id="KW-1185">Reference proteome</keyword>
<name>A0A9J5YHG1_SOLCO</name>
<comment type="caution">
    <text evidence="1">The sequence shown here is derived from an EMBL/GenBank/DDBJ whole genome shotgun (WGS) entry which is preliminary data.</text>
</comment>
<evidence type="ECO:0000313" key="2">
    <source>
        <dbReference type="Proteomes" id="UP000824120"/>
    </source>
</evidence>
<sequence>MQKVLIKEMGFLGRDRNTGKTKLLGKTIVGVNSLSSNLPRIKWVPLGHPLIALRIAYSLAHSLSQESTRPKSNFLELKLFESSSSSKPSPNLELKNRSKFSKICVAKDHSAKLVEITDQLGDPLFGLVHHRLALVFSIVMLGSLGLSTLGQKTRIRPFDESLKGFGDSRIFISSTFQLLLFLFANCDSPISKNLMLTILASNASSSSTKVFKCPYTRNDYNFTHKGLII</sequence>
<proteinExistence type="predicted"/>